<dbReference type="RefSeq" id="WP_380119818.1">
    <property type="nucleotide sequence ID" value="NZ_JBHSIU010000041.1"/>
</dbReference>
<name>A0ABV9W2N4_9ACTN</name>
<sequence>MGIDLELGDVFAAREDFEACEESGRGCVHDPTCAEAWRRLRDLGPYEFEGCRRFGRINEIMALTGMGYEAEIDQSLFGDARPGGDEEAQRRWREADLRWRSQTAPGRTGIPAFKLMSNDRWLVSVREIDEALAAYARVPAEQRADLETDDTWVKWLAWLALARERGGFEAE</sequence>
<accession>A0ABV9W2N4</accession>
<proteinExistence type="predicted"/>
<dbReference type="Proteomes" id="UP001595912">
    <property type="component" value="Unassembled WGS sequence"/>
</dbReference>
<gene>
    <name evidence="1" type="ORF">ACFPIJ_30120</name>
</gene>
<reference evidence="2" key="1">
    <citation type="journal article" date="2019" name="Int. J. Syst. Evol. Microbiol.">
        <title>The Global Catalogue of Microorganisms (GCM) 10K type strain sequencing project: providing services to taxonomists for standard genome sequencing and annotation.</title>
        <authorList>
            <consortium name="The Broad Institute Genomics Platform"/>
            <consortium name="The Broad Institute Genome Sequencing Center for Infectious Disease"/>
            <person name="Wu L."/>
            <person name="Ma J."/>
        </authorList>
    </citation>
    <scope>NUCLEOTIDE SEQUENCE [LARGE SCALE GENOMIC DNA]</scope>
    <source>
        <strain evidence="2">CGMCC 4.7152</strain>
    </source>
</reference>
<keyword evidence="2" id="KW-1185">Reference proteome</keyword>
<evidence type="ECO:0000313" key="1">
    <source>
        <dbReference type="EMBL" id="MFC5002075.1"/>
    </source>
</evidence>
<dbReference type="EMBL" id="JBHSIU010000041">
    <property type="protein sequence ID" value="MFC5002075.1"/>
    <property type="molecule type" value="Genomic_DNA"/>
</dbReference>
<organism evidence="1 2">
    <name type="scientific">Dactylosporangium cerinum</name>
    <dbReference type="NCBI Taxonomy" id="1434730"/>
    <lineage>
        <taxon>Bacteria</taxon>
        <taxon>Bacillati</taxon>
        <taxon>Actinomycetota</taxon>
        <taxon>Actinomycetes</taxon>
        <taxon>Micromonosporales</taxon>
        <taxon>Micromonosporaceae</taxon>
        <taxon>Dactylosporangium</taxon>
    </lineage>
</organism>
<evidence type="ECO:0000313" key="2">
    <source>
        <dbReference type="Proteomes" id="UP001595912"/>
    </source>
</evidence>
<protein>
    <submittedName>
        <fullName evidence="1">Uncharacterized protein</fullName>
    </submittedName>
</protein>
<comment type="caution">
    <text evidence="1">The sequence shown here is derived from an EMBL/GenBank/DDBJ whole genome shotgun (WGS) entry which is preliminary data.</text>
</comment>